<evidence type="ECO:0000256" key="4">
    <source>
        <dbReference type="ARBA" id="ARBA00023136"/>
    </source>
</evidence>
<feature type="transmembrane region" description="Helical" evidence="5">
    <location>
        <begin position="348"/>
        <end position="368"/>
    </location>
</feature>
<dbReference type="AlphaFoldDB" id="A0A4Z0C2M1"/>
<evidence type="ECO:0000256" key="3">
    <source>
        <dbReference type="ARBA" id="ARBA00022989"/>
    </source>
</evidence>
<dbReference type="GO" id="GO:0016020">
    <property type="term" value="C:membrane"/>
    <property type="evidence" value="ECO:0007669"/>
    <property type="project" value="UniProtKB-SubCell"/>
</dbReference>
<dbReference type="SUPFAM" id="SSF52091">
    <property type="entry name" value="SpoIIaa-like"/>
    <property type="match status" value="1"/>
</dbReference>
<dbReference type="CDD" id="cd07042">
    <property type="entry name" value="STAS_SulP_like_sulfate_transporter"/>
    <property type="match status" value="1"/>
</dbReference>
<dbReference type="GO" id="GO:0008271">
    <property type="term" value="F:secondary active sulfate transmembrane transporter activity"/>
    <property type="evidence" value="ECO:0007669"/>
    <property type="project" value="InterPro"/>
</dbReference>
<keyword evidence="3 5" id="KW-1133">Transmembrane helix</keyword>
<feature type="transmembrane region" description="Helical" evidence="5">
    <location>
        <begin position="103"/>
        <end position="126"/>
    </location>
</feature>
<sequence length="589" mass="62126">MKARPRRLQAQRWLPAWCEGYQRETLASDAVAAAIVTLMLIPQSLAYASLAGLPPEVGLYASIAPLLMYALLGTSRVLAVGPVAVVSLMTATAIGDHAAAGSAAYWAVAITLAFLSGLMLLAMGLLRLGFVANFLSHPVISGFISASAVLIAAGQARVLLGLQVPGEHFVEIAAGVLARLSQVHGPTALLGLGALAFLFWTRKGLKPLLIRLGMPSRLADFTARAGPVMGIVVTALLTWGLGLQEQGVRVVGAVPAGLPPLTTPLWDPALWQSLAVPALLISVVGFVESVSVGQTLAARRRERIEPDRELVALGASNLGAAFSGGFPVTGGFARSVVNFDAGARTPAAGAFTAVGILLAALLLTPALYYVPQATLAATIIVAVVSLIDLGMFRRTWRYSRTDFLALLATVIGTLGWGVEAGLIAGVALSLGLFLLRTSRPHIAQVGLVPGTEYFRNVKRHRVIESPAVLGLRVDESLYFANSRALEDWINAAVAGRPGLRHVVLQCSAVNAIDASALESLEHIDERLRGAGLQFHLSEVKGPVMDRLQGTDFLTQLSGRVFLTHYQALRELAPDLFGVEEGVKSPAPVF</sequence>
<keyword evidence="4 5" id="KW-0472">Membrane</keyword>
<dbReference type="InterPro" id="IPR001902">
    <property type="entry name" value="SLC26A/SulP_fam"/>
</dbReference>
<dbReference type="OrthoDB" id="9769739at2"/>
<keyword evidence="8" id="KW-1185">Reference proteome</keyword>
<evidence type="ECO:0000313" key="7">
    <source>
        <dbReference type="EMBL" id="TFZ05094.1"/>
    </source>
</evidence>
<dbReference type="InterPro" id="IPR002645">
    <property type="entry name" value="STAS_dom"/>
</dbReference>
<evidence type="ECO:0000256" key="2">
    <source>
        <dbReference type="ARBA" id="ARBA00022692"/>
    </source>
</evidence>
<feature type="transmembrane region" description="Helical" evidence="5">
    <location>
        <begin position="310"/>
        <end position="328"/>
    </location>
</feature>
<accession>A0A4Z0C2M1</accession>
<dbReference type="InterPro" id="IPR011547">
    <property type="entry name" value="SLC26A/SulP_dom"/>
</dbReference>
<protein>
    <submittedName>
        <fullName evidence="7">Sulfate permease</fullName>
    </submittedName>
</protein>
<feature type="transmembrane region" description="Helical" evidence="5">
    <location>
        <begin position="375"/>
        <end position="392"/>
    </location>
</feature>
<dbReference type="PROSITE" id="PS50801">
    <property type="entry name" value="STAS"/>
    <property type="match status" value="1"/>
</dbReference>
<dbReference type="RefSeq" id="WP_135283733.1">
    <property type="nucleotide sequence ID" value="NZ_SMLL01000001.1"/>
</dbReference>
<dbReference type="EMBL" id="SMLL01000001">
    <property type="protein sequence ID" value="TFZ05094.1"/>
    <property type="molecule type" value="Genomic_DNA"/>
</dbReference>
<dbReference type="Pfam" id="PF00916">
    <property type="entry name" value="Sulfate_transp"/>
    <property type="match status" value="1"/>
</dbReference>
<evidence type="ECO:0000256" key="1">
    <source>
        <dbReference type="ARBA" id="ARBA00004141"/>
    </source>
</evidence>
<evidence type="ECO:0000259" key="6">
    <source>
        <dbReference type="PROSITE" id="PS50801"/>
    </source>
</evidence>
<reference evidence="7 8" key="1">
    <citation type="submission" date="2019-03" db="EMBL/GenBank/DDBJ databases">
        <title>Ramlibacter rhizophilus CCTCC AB2015357, whole genome shotgun sequence.</title>
        <authorList>
            <person name="Zhang X."/>
            <person name="Feng G."/>
            <person name="Zhu H."/>
        </authorList>
    </citation>
    <scope>NUCLEOTIDE SEQUENCE [LARGE SCALE GENOMIC DNA]</scope>
    <source>
        <strain evidence="7 8">CCTCC AB2015357</strain>
    </source>
</reference>
<feature type="transmembrane region" description="Helical" evidence="5">
    <location>
        <begin position="180"/>
        <end position="200"/>
    </location>
</feature>
<feature type="transmembrane region" description="Helical" evidence="5">
    <location>
        <begin position="138"/>
        <end position="160"/>
    </location>
</feature>
<dbReference type="PANTHER" id="PTHR11814">
    <property type="entry name" value="SULFATE TRANSPORTER"/>
    <property type="match status" value="1"/>
</dbReference>
<dbReference type="PROSITE" id="PS01130">
    <property type="entry name" value="SLC26A"/>
    <property type="match status" value="1"/>
</dbReference>
<comment type="caution">
    <text evidence="7">The sequence shown here is derived from an EMBL/GenBank/DDBJ whole genome shotgun (WGS) entry which is preliminary data.</text>
</comment>
<evidence type="ECO:0000256" key="5">
    <source>
        <dbReference type="SAM" id="Phobius"/>
    </source>
</evidence>
<organism evidence="7 8">
    <name type="scientific">Ramlibacter rhizophilus</name>
    <dbReference type="NCBI Taxonomy" id="1781167"/>
    <lineage>
        <taxon>Bacteria</taxon>
        <taxon>Pseudomonadati</taxon>
        <taxon>Pseudomonadota</taxon>
        <taxon>Betaproteobacteria</taxon>
        <taxon>Burkholderiales</taxon>
        <taxon>Comamonadaceae</taxon>
        <taxon>Ramlibacter</taxon>
    </lineage>
</organism>
<evidence type="ECO:0000313" key="8">
    <source>
        <dbReference type="Proteomes" id="UP000297564"/>
    </source>
</evidence>
<dbReference type="Proteomes" id="UP000297564">
    <property type="component" value="Unassembled WGS sequence"/>
</dbReference>
<feature type="transmembrane region" description="Helical" evidence="5">
    <location>
        <begin position="404"/>
        <end position="435"/>
    </location>
</feature>
<name>A0A4Z0C2M1_9BURK</name>
<gene>
    <name evidence="7" type="primary">sulP</name>
    <name evidence="7" type="ORF">EZ242_03645</name>
</gene>
<comment type="subcellular location">
    <subcellularLocation>
        <location evidence="1">Membrane</location>
        <topology evidence="1">Multi-pass membrane protein</topology>
    </subcellularLocation>
</comment>
<dbReference type="Pfam" id="PF01740">
    <property type="entry name" value="STAS"/>
    <property type="match status" value="1"/>
</dbReference>
<dbReference type="NCBIfam" id="TIGR00815">
    <property type="entry name" value="sulP"/>
    <property type="match status" value="1"/>
</dbReference>
<proteinExistence type="predicted"/>
<feature type="domain" description="STAS" evidence="6">
    <location>
        <begin position="458"/>
        <end position="571"/>
    </location>
</feature>
<dbReference type="InterPro" id="IPR018045">
    <property type="entry name" value="S04_transporter_CS"/>
</dbReference>
<feature type="transmembrane region" description="Helical" evidence="5">
    <location>
        <begin position="274"/>
        <end position="298"/>
    </location>
</feature>
<dbReference type="InterPro" id="IPR036513">
    <property type="entry name" value="STAS_dom_sf"/>
</dbReference>
<keyword evidence="2 5" id="KW-0812">Transmembrane</keyword>
<dbReference type="Gene3D" id="3.30.750.24">
    <property type="entry name" value="STAS domain"/>
    <property type="match status" value="1"/>
</dbReference>
<feature type="transmembrane region" description="Helical" evidence="5">
    <location>
        <begin position="66"/>
        <end position="91"/>
    </location>
</feature>
<feature type="transmembrane region" description="Helical" evidence="5">
    <location>
        <begin position="221"/>
        <end position="241"/>
    </location>
</feature>